<dbReference type="GO" id="GO:0008757">
    <property type="term" value="F:S-adenosylmethionine-dependent methyltransferase activity"/>
    <property type="evidence" value="ECO:0007669"/>
    <property type="project" value="TreeGrafter"/>
</dbReference>
<dbReference type="OrthoDB" id="10251242at2759"/>
<dbReference type="SUPFAM" id="SSF53335">
    <property type="entry name" value="S-adenosyl-L-methionine-dependent methyltransferases"/>
    <property type="match status" value="1"/>
</dbReference>
<dbReference type="GO" id="GO:0008171">
    <property type="term" value="F:O-methyltransferase activity"/>
    <property type="evidence" value="ECO:0007669"/>
    <property type="project" value="InterPro"/>
</dbReference>
<keyword evidence="3" id="KW-0949">S-adenosyl-L-methionine</keyword>
<dbReference type="STRING" id="1858805.M5G642"/>
<proteinExistence type="inferred from homology"/>
<dbReference type="GeneID" id="63682954"/>
<dbReference type="PANTHER" id="PTHR10509">
    <property type="entry name" value="O-METHYLTRANSFERASE-RELATED"/>
    <property type="match status" value="1"/>
</dbReference>
<dbReference type="InterPro" id="IPR050362">
    <property type="entry name" value="Cation-dep_OMT"/>
</dbReference>
<dbReference type="InterPro" id="IPR002935">
    <property type="entry name" value="SAM_O-MeTrfase"/>
</dbReference>
<organism evidence="5 6">
    <name type="scientific">Dacryopinax primogenitus (strain DJM 731)</name>
    <name type="common">Brown rot fungus</name>
    <dbReference type="NCBI Taxonomy" id="1858805"/>
    <lineage>
        <taxon>Eukaryota</taxon>
        <taxon>Fungi</taxon>
        <taxon>Dikarya</taxon>
        <taxon>Basidiomycota</taxon>
        <taxon>Agaricomycotina</taxon>
        <taxon>Dacrymycetes</taxon>
        <taxon>Dacrymycetales</taxon>
        <taxon>Dacrymycetaceae</taxon>
        <taxon>Dacryopinax</taxon>
    </lineage>
</organism>
<evidence type="ECO:0000313" key="5">
    <source>
        <dbReference type="EMBL" id="EJU05721.1"/>
    </source>
</evidence>
<dbReference type="AlphaFoldDB" id="M5G642"/>
<evidence type="ECO:0000313" key="6">
    <source>
        <dbReference type="Proteomes" id="UP000030653"/>
    </source>
</evidence>
<evidence type="ECO:0000256" key="4">
    <source>
        <dbReference type="ARBA" id="ARBA00023453"/>
    </source>
</evidence>
<evidence type="ECO:0000256" key="2">
    <source>
        <dbReference type="ARBA" id="ARBA00022679"/>
    </source>
</evidence>
<evidence type="ECO:0008006" key="7">
    <source>
        <dbReference type="Google" id="ProtNLM"/>
    </source>
</evidence>
<keyword evidence="2" id="KW-0808">Transferase</keyword>
<reference evidence="5 6" key="1">
    <citation type="journal article" date="2012" name="Science">
        <title>The Paleozoic origin of enzymatic lignin decomposition reconstructed from 31 fungal genomes.</title>
        <authorList>
            <person name="Floudas D."/>
            <person name="Binder M."/>
            <person name="Riley R."/>
            <person name="Barry K."/>
            <person name="Blanchette R.A."/>
            <person name="Henrissat B."/>
            <person name="Martinez A.T."/>
            <person name="Otillar R."/>
            <person name="Spatafora J.W."/>
            <person name="Yadav J.S."/>
            <person name="Aerts A."/>
            <person name="Benoit I."/>
            <person name="Boyd A."/>
            <person name="Carlson A."/>
            <person name="Copeland A."/>
            <person name="Coutinho P.M."/>
            <person name="de Vries R.P."/>
            <person name="Ferreira P."/>
            <person name="Findley K."/>
            <person name="Foster B."/>
            <person name="Gaskell J."/>
            <person name="Glotzer D."/>
            <person name="Gorecki P."/>
            <person name="Heitman J."/>
            <person name="Hesse C."/>
            <person name="Hori C."/>
            <person name="Igarashi K."/>
            <person name="Jurgens J.A."/>
            <person name="Kallen N."/>
            <person name="Kersten P."/>
            <person name="Kohler A."/>
            <person name="Kuees U."/>
            <person name="Kumar T.K.A."/>
            <person name="Kuo A."/>
            <person name="LaButti K."/>
            <person name="Larrondo L.F."/>
            <person name="Lindquist E."/>
            <person name="Ling A."/>
            <person name="Lombard V."/>
            <person name="Lucas S."/>
            <person name="Lundell T."/>
            <person name="Martin R."/>
            <person name="McLaughlin D.J."/>
            <person name="Morgenstern I."/>
            <person name="Morin E."/>
            <person name="Murat C."/>
            <person name="Nagy L.G."/>
            <person name="Nolan M."/>
            <person name="Ohm R.A."/>
            <person name="Patyshakuliyeva A."/>
            <person name="Rokas A."/>
            <person name="Ruiz-Duenas F.J."/>
            <person name="Sabat G."/>
            <person name="Salamov A."/>
            <person name="Samejima M."/>
            <person name="Schmutz J."/>
            <person name="Slot J.C."/>
            <person name="St John F."/>
            <person name="Stenlid J."/>
            <person name="Sun H."/>
            <person name="Sun S."/>
            <person name="Syed K."/>
            <person name="Tsang A."/>
            <person name="Wiebenga A."/>
            <person name="Young D."/>
            <person name="Pisabarro A."/>
            <person name="Eastwood D.C."/>
            <person name="Martin F."/>
            <person name="Cullen D."/>
            <person name="Grigoriev I.V."/>
            <person name="Hibbett D.S."/>
        </authorList>
    </citation>
    <scope>NUCLEOTIDE SEQUENCE [LARGE SCALE GENOMIC DNA]</scope>
    <source>
        <strain evidence="5 6">DJM-731 SS1</strain>
    </source>
</reference>
<dbReference type="Pfam" id="PF01596">
    <property type="entry name" value="Methyltransf_3"/>
    <property type="match status" value="1"/>
</dbReference>
<dbReference type="Gene3D" id="3.40.50.150">
    <property type="entry name" value="Vaccinia Virus protein VP39"/>
    <property type="match status" value="1"/>
</dbReference>
<evidence type="ECO:0000256" key="1">
    <source>
        <dbReference type="ARBA" id="ARBA00022603"/>
    </source>
</evidence>
<comment type="similarity">
    <text evidence="4">Belongs to the class I-like SAM-binding methyltransferase superfamily. Cation-dependent O-methyltransferase family.</text>
</comment>
<gene>
    <name evidence="5" type="ORF">DACRYDRAFT_104207</name>
</gene>
<accession>M5G642</accession>
<protein>
    <recommendedName>
        <fullName evidence="7">S-adenosyl-L-methionine-dependent methyltransferase</fullName>
    </recommendedName>
</protein>
<dbReference type="InterPro" id="IPR029063">
    <property type="entry name" value="SAM-dependent_MTases_sf"/>
</dbReference>
<name>M5G642_DACPD</name>
<dbReference type="GO" id="GO:0032259">
    <property type="term" value="P:methylation"/>
    <property type="evidence" value="ECO:0007669"/>
    <property type="project" value="UniProtKB-KW"/>
</dbReference>
<dbReference type="Proteomes" id="UP000030653">
    <property type="component" value="Unassembled WGS sequence"/>
</dbReference>
<keyword evidence="6" id="KW-1185">Reference proteome</keyword>
<dbReference type="RefSeq" id="XP_040632615.1">
    <property type="nucleotide sequence ID" value="XM_040767892.1"/>
</dbReference>
<dbReference type="HOGENOM" id="CLU_1618958_0_0_1"/>
<sequence length="164" mass="18098">MSTPHPHHFRPATTHADWTKTDQYHNKYLLSQDEALEFALKNTDANGIPLISVSAAQGKYLYLLAKTLGAKQILEVGTLGAYSTIWMAKALPEGGEIISLEVNPKHAKISTENIAHAAKARLRHHRKQGWLGVCHGTPKAGCPAVLHHFPLTTRHLSTHTCNLF</sequence>
<dbReference type="EMBL" id="JH795856">
    <property type="protein sequence ID" value="EJU05721.1"/>
    <property type="molecule type" value="Genomic_DNA"/>
</dbReference>
<evidence type="ECO:0000256" key="3">
    <source>
        <dbReference type="ARBA" id="ARBA00022691"/>
    </source>
</evidence>
<dbReference type="PANTHER" id="PTHR10509:SF14">
    <property type="entry name" value="CAFFEOYL-COA O-METHYLTRANSFERASE 3-RELATED"/>
    <property type="match status" value="1"/>
</dbReference>
<dbReference type="PROSITE" id="PS51682">
    <property type="entry name" value="SAM_OMT_I"/>
    <property type="match status" value="1"/>
</dbReference>
<keyword evidence="1" id="KW-0489">Methyltransferase</keyword>